<evidence type="ECO:0000256" key="7">
    <source>
        <dbReference type="ARBA" id="ARBA00023288"/>
    </source>
</evidence>
<protein>
    <submittedName>
        <fullName evidence="9">LppC family lipoprotein</fullName>
    </submittedName>
</protein>
<proteinExistence type="predicted"/>
<evidence type="ECO:0000256" key="2">
    <source>
        <dbReference type="ARBA" id="ARBA00022960"/>
    </source>
</evidence>
<reference evidence="9 10" key="1">
    <citation type="submission" date="2020-02" db="EMBL/GenBank/DDBJ databases">
        <authorList>
            <person name="Hogendoorn C."/>
        </authorList>
    </citation>
    <scope>NUCLEOTIDE SEQUENCE [LARGE SCALE GENOMIC DNA]</scope>
    <source>
        <strain evidence="9">METHB21</strain>
    </source>
</reference>
<dbReference type="PANTHER" id="PTHR38038:SF1">
    <property type="entry name" value="PENICILLIN-BINDING PROTEIN ACTIVATOR LPOA"/>
    <property type="match status" value="1"/>
</dbReference>
<dbReference type="GO" id="GO:0009252">
    <property type="term" value="P:peptidoglycan biosynthetic process"/>
    <property type="evidence" value="ECO:0007669"/>
    <property type="project" value="UniProtKB-KW"/>
</dbReference>
<dbReference type="Gene3D" id="1.25.40.10">
    <property type="entry name" value="Tetratricopeptide repeat domain"/>
    <property type="match status" value="1"/>
</dbReference>
<keyword evidence="2" id="KW-0133">Cell shape</keyword>
<dbReference type="GO" id="GO:0030234">
    <property type="term" value="F:enzyme regulator activity"/>
    <property type="evidence" value="ECO:0007669"/>
    <property type="project" value="TreeGrafter"/>
</dbReference>
<dbReference type="InterPro" id="IPR011990">
    <property type="entry name" value="TPR-like_helical_dom_sf"/>
</dbReference>
<evidence type="ECO:0000256" key="6">
    <source>
        <dbReference type="ARBA" id="ARBA00023237"/>
    </source>
</evidence>
<keyword evidence="6" id="KW-0998">Cell outer membrane</keyword>
<sequence length="652" mass="72092">MGNLLNSRFEQSCKQLLLCALPLGVAIFSGCSPGPVKRVPHQGDSILTKPSIQSTQPEQTPGLYQSVPPALSLEQINHRLQSIDSLIQAGESEAAKNTADTLDPFYLAPQQRDQLNLLFVQIMLSSGDAEQAIDKLALIQPQQLNLDNKIKYFQSQAFAFSLTGNLLDSAKARIELNSLLTSVEQRQKNQAAILETLGLLSDSSLQEKQLLSIPTLDGWISLARILKLKGQPDFNTQLLQWRAAYPGHPANSAFLENLLEKPGSIPFNSIAIFLPESGPFTQAGKAVRAGFMAAYNYTAGRSPKPVLRFYNSEHALPALFNQAVSEGAQLIIGPLSKESIQGLADSVIFTIPVLALNHIPDLQKDNLYQFALSPIDDVEEVTHRAWADGYQKALLLIPDTAQGKRIADYFTESWQRTDGTIMEIQAYNPKKNDFSSPIKKLLNLDESENRYNKMLELVPSLKFTPRRRQDADVILLSAYSTEARSINPQLQYYQAGKLPVYALPNIYTGQPNPSLDSDLDKITFCDMPWLLDKAYLGNLSMEALRDIWQQFPNAYLRLIAMGIDAYNLATQLSDLNINSYPGATGNLSLTDDNRIKRKLICATFTAGLPEVTGVINNPVESPDDTDSSAINNEISPDKKPKPPEMMINNVAD</sequence>
<evidence type="ECO:0000256" key="5">
    <source>
        <dbReference type="ARBA" id="ARBA00023139"/>
    </source>
</evidence>
<evidence type="ECO:0000256" key="8">
    <source>
        <dbReference type="SAM" id="MobiDB-lite"/>
    </source>
</evidence>
<evidence type="ECO:0000256" key="3">
    <source>
        <dbReference type="ARBA" id="ARBA00022984"/>
    </source>
</evidence>
<keyword evidence="5" id="KW-0564">Palmitate</keyword>
<comment type="caution">
    <text evidence="9">The sequence shown here is derived from an EMBL/GenBank/DDBJ whole genome shotgun (WGS) entry which is preliminary data.</text>
</comment>
<evidence type="ECO:0000256" key="1">
    <source>
        <dbReference type="ARBA" id="ARBA00022729"/>
    </source>
</evidence>
<dbReference type="InterPro" id="IPR028082">
    <property type="entry name" value="Peripla_BP_I"/>
</dbReference>
<evidence type="ECO:0000256" key="4">
    <source>
        <dbReference type="ARBA" id="ARBA00023136"/>
    </source>
</evidence>
<dbReference type="Proteomes" id="UP000494216">
    <property type="component" value="Unassembled WGS sequence"/>
</dbReference>
<keyword evidence="3" id="KW-0573">Peptidoglycan synthesis</keyword>
<evidence type="ECO:0000313" key="9">
    <source>
        <dbReference type="EMBL" id="CAA9890030.1"/>
    </source>
</evidence>
<feature type="region of interest" description="Disordered" evidence="8">
    <location>
        <begin position="615"/>
        <end position="652"/>
    </location>
</feature>
<accession>A0A8S0Y5Y2</accession>
<dbReference type="Pfam" id="PF04348">
    <property type="entry name" value="LppC"/>
    <property type="match status" value="1"/>
</dbReference>
<dbReference type="PANTHER" id="PTHR38038">
    <property type="entry name" value="PENICILLIN-BINDING PROTEIN ACTIVATOR LPOA"/>
    <property type="match status" value="1"/>
</dbReference>
<dbReference type="InterPro" id="IPR007443">
    <property type="entry name" value="LpoA"/>
</dbReference>
<name>A0A8S0Y5Y2_9GAMM</name>
<dbReference type="AlphaFoldDB" id="A0A8S0Y5Y2"/>
<evidence type="ECO:0000313" key="10">
    <source>
        <dbReference type="Proteomes" id="UP000494216"/>
    </source>
</evidence>
<keyword evidence="1" id="KW-0732">Signal</keyword>
<dbReference type="Gene3D" id="1.25.40.650">
    <property type="match status" value="1"/>
</dbReference>
<gene>
    <name evidence="9" type="ORF">METHB2_170048</name>
</gene>
<organism evidence="9 10">
    <name type="scientific">Candidatus Methylobacter favarea</name>
    <dbReference type="NCBI Taxonomy" id="2707345"/>
    <lineage>
        <taxon>Bacteria</taxon>
        <taxon>Pseudomonadati</taxon>
        <taxon>Pseudomonadota</taxon>
        <taxon>Gammaproteobacteria</taxon>
        <taxon>Methylococcales</taxon>
        <taxon>Methylococcaceae</taxon>
        <taxon>Methylobacter</taxon>
    </lineage>
</organism>
<dbReference type="SUPFAM" id="SSF53822">
    <property type="entry name" value="Periplasmic binding protein-like I"/>
    <property type="match status" value="1"/>
</dbReference>
<dbReference type="CDD" id="cd06339">
    <property type="entry name" value="PBP1_YraM_LppC_lipoprotein-like"/>
    <property type="match status" value="1"/>
</dbReference>
<dbReference type="GO" id="GO:0031241">
    <property type="term" value="C:periplasmic side of cell outer membrane"/>
    <property type="evidence" value="ECO:0007669"/>
    <property type="project" value="TreeGrafter"/>
</dbReference>
<keyword evidence="4" id="KW-0472">Membrane</keyword>
<dbReference type="GO" id="GO:0008360">
    <property type="term" value="P:regulation of cell shape"/>
    <property type="evidence" value="ECO:0007669"/>
    <property type="project" value="UniProtKB-KW"/>
</dbReference>
<dbReference type="Gene3D" id="3.40.50.2300">
    <property type="match status" value="2"/>
</dbReference>
<keyword evidence="7 9" id="KW-0449">Lipoprotein</keyword>
<dbReference type="EMBL" id="CADCXN010000044">
    <property type="protein sequence ID" value="CAA9890030.1"/>
    <property type="molecule type" value="Genomic_DNA"/>
</dbReference>
<keyword evidence="10" id="KW-1185">Reference proteome</keyword>